<keyword evidence="3" id="KW-1185">Reference proteome</keyword>
<evidence type="ECO:0000313" key="3">
    <source>
        <dbReference type="Proteomes" id="UP000015103"/>
    </source>
</evidence>
<dbReference type="InParanoid" id="T1HV12"/>
<feature type="domain" description="Endonuclease/exonuclease/phosphatase" evidence="1">
    <location>
        <begin position="14"/>
        <end position="90"/>
    </location>
</feature>
<dbReference type="GO" id="GO:0003824">
    <property type="term" value="F:catalytic activity"/>
    <property type="evidence" value="ECO:0007669"/>
    <property type="project" value="InterPro"/>
</dbReference>
<proteinExistence type="predicted"/>
<dbReference type="EnsemblMetazoa" id="RPRC007882-RA">
    <property type="protein sequence ID" value="RPRC007882-PA"/>
    <property type="gene ID" value="RPRC007882"/>
</dbReference>
<dbReference type="SUPFAM" id="SSF56219">
    <property type="entry name" value="DNase I-like"/>
    <property type="match status" value="1"/>
</dbReference>
<evidence type="ECO:0000313" key="2">
    <source>
        <dbReference type="EnsemblMetazoa" id="RPRC007882-PA"/>
    </source>
</evidence>
<dbReference type="InterPro" id="IPR005135">
    <property type="entry name" value="Endo/exonuclease/phosphatase"/>
</dbReference>
<organism evidence="2 3">
    <name type="scientific">Rhodnius prolixus</name>
    <name type="common">Triatomid bug</name>
    <dbReference type="NCBI Taxonomy" id="13249"/>
    <lineage>
        <taxon>Eukaryota</taxon>
        <taxon>Metazoa</taxon>
        <taxon>Ecdysozoa</taxon>
        <taxon>Arthropoda</taxon>
        <taxon>Hexapoda</taxon>
        <taxon>Insecta</taxon>
        <taxon>Pterygota</taxon>
        <taxon>Neoptera</taxon>
        <taxon>Paraneoptera</taxon>
        <taxon>Hemiptera</taxon>
        <taxon>Heteroptera</taxon>
        <taxon>Panheteroptera</taxon>
        <taxon>Cimicomorpha</taxon>
        <taxon>Reduviidae</taxon>
        <taxon>Triatominae</taxon>
        <taxon>Rhodnius</taxon>
    </lineage>
</organism>
<sequence>TCGIRCMILNLEISLVSMYCAPGYKIKTDFWISLKRSVKPPILVCGDLNSYHTSFGCSYDNAEDRNLIDAIHIENMCILNDWTSTLIQRHDRRPSLFVLLLSHQDCMGGAGRALWV</sequence>
<dbReference type="AlphaFoldDB" id="T1HV12"/>
<protein>
    <submittedName>
        <fullName evidence="2">Endo/exonuclease/phosphatase domain-containing protein</fullName>
    </submittedName>
</protein>
<name>T1HV12_RHOPR</name>
<dbReference type="HOGENOM" id="CLU_2103011_0_0_1"/>
<dbReference type="VEuPathDB" id="VectorBase:RPRC007882"/>
<dbReference type="Proteomes" id="UP000015103">
    <property type="component" value="Unassembled WGS sequence"/>
</dbReference>
<accession>T1HV12</accession>
<dbReference type="Gene3D" id="3.60.10.10">
    <property type="entry name" value="Endonuclease/exonuclease/phosphatase"/>
    <property type="match status" value="1"/>
</dbReference>
<dbReference type="EMBL" id="ACPB03031891">
    <property type="status" value="NOT_ANNOTATED_CDS"/>
    <property type="molecule type" value="Genomic_DNA"/>
</dbReference>
<reference evidence="2" key="1">
    <citation type="submission" date="2015-05" db="UniProtKB">
        <authorList>
            <consortium name="EnsemblMetazoa"/>
        </authorList>
    </citation>
    <scope>IDENTIFICATION</scope>
</reference>
<dbReference type="Pfam" id="PF14529">
    <property type="entry name" value="Exo_endo_phos_2"/>
    <property type="match status" value="1"/>
</dbReference>
<evidence type="ECO:0000259" key="1">
    <source>
        <dbReference type="Pfam" id="PF14529"/>
    </source>
</evidence>
<dbReference type="InterPro" id="IPR036691">
    <property type="entry name" value="Endo/exonu/phosph_ase_sf"/>
</dbReference>